<reference evidence="3" key="1">
    <citation type="journal article" date="2022" name="Int. J. Mol. Sci.">
        <title>Draft Genome of Tanacetum Coccineum: Genomic Comparison of Closely Related Tanacetum-Family Plants.</title>
        <authorList>
            <person name="Yamashiro T."/>
            <person name="Shiraishi A."/>
            <person name="Nakayama K."/>
            <person name="Satake H."/>
        </authorList>
    </citation>
    <scope>NUCLEOTIDE SEQUENCE</scope>
</reference>
<feature type="region of interest" description="Disordered" evidence="1">
    <location>
        <begin position="1463"/>
        <end position="1482"/>
    </location>
</feature>
<protein>
    <submittedName>
        <fullName evidence="3">Retrovirus-related pol polyprotein from transposon TNT 1-94</fullName>
    </submittedName>
</protein>
<dbReference type="InterPro" id="IPR013103">
    <property type="entry name" value="RVT_2"/>
</dbReference>
<dbReference type="CDD" id="cd09272">
    <property type="entry name" value="RNase_HI_RT_Ty1"/>
    <property type="match status" value="1"/>
</dbReference>
<gene>
    <name evidence="3" type="ORF">Tco_0749903</name>
</gene>
<feature type="domain" description="Reverse transcriptase Ty1/copia-type" evidence="2">
    <location>
        <begin position="59"/>
        <end position="136"/>
    </location>
</feature>
<organism evidence="3 4">
    <name type="scientific">Tanacetum coccineum</name>
    <dbReference type="NCBI Taxonomy" id="301880"/>
    <lineage>
        <taxon>Eukaryota</taxon>
        <taxon>Viridiplantae</taxon>
        <taxon>Streptophyta</taxon>
        <taxon>Embryophyta</taxon>
        <taxon>Tracheophyta</taxon>
        <taxon>Spermatophyta</taxon>
        <taxon>Magnoliopsida</taxon>
        <taxon>eudicotyledons</taxon>
        <taxon>Gunneridae</taxon>
        <taxon>Pentapetalae</taxon>
        <taxon>asterids</taxon>
        <taxon>campanulids</taxon>
        <taxon>Asterales</taxon>
        <taxon>Asteraceae</taxon>
        <taxon>Asteroideae</taxon>
        <taxon>Anthemideae</taxon>
        <taxon>Anthemidinae</taxon>
        <taxon>Tanacetum</taxon>
    </lineage>
</organism>
<dbReference type="EMBL" id="BQNB010010895">
    <property type="protein sequence ID" value="GJS83362.1"/>
    <property type="molecule type" value="Genomic_DNA"/>
</dbReference>
<comment type="caution">
    <text evidence="3">The sequence shown here is derived from an EMBL/GenBank/DDBJ whole genome shotgun (WGS) entry which is preliminary data.</text>
</comment>
<feature type="compositionally biased region" description="Acidic residues" evidence="1">
    <location>
        <begin position="718"/>
        <end position="740"/>
    </location>
</feature>
<name>A0ABQ4Z2H0_9ASTR</name>
<evidence type="ECO:0000259" key="2">
    <source>
        <dbReference type="Pfam" id="PF07727"/>
    </source>
</evidence>
<feature type="domain" description="Reverse transcriptase Ty1/copia-type" evidence="2">
    <location>
        <begin position="155"/>
        <end position="232"/>
    </location>
</feature>
<feature type="region of interest" description="Disordered" evidence="1">
    <location>
        <begin position="633"/>
        <end position="774"/>
    </location>
</feature>
<evidence type="ECO:0000313" key="4">
    <source>
        <dbReference type="Proteomes" id="UP001151760"/>
    </source>
</evidence>
<feature type="compositionally biased region" description="Basic and acidic residues" evidence="1">
    <location>
        <begin position="1467"/>
        <end position="1482"/>
    </location>
</feature>
<feature type="compositionally biased region" description="Polar residues" evidence="1">
    <location>
        <begin position="765"/>
        <end position="774"/>
    </location>
</feature>
<dbReference type="Pfam" id="PF07727">
    <property type="entry name" value="RVT_2"/>
    <property type="match status" value="2"/>
</dbReference>
<evidence type="ECO:0000313" key="3">
    <source>
        <dbReference type="EMBL" id="GJS83362.1"/>
    </source>
</evidence>
<dbReference type="PANTHER" id="PTHR11439">
    <property type="entry name" value="GAG-POL-RELATED RETROTRANSPOSON"/>
    <property type="match status" value="1"/>
</dbReference>
<dbReference type="InterPro" id="IPR043502">
    <property type="entry name" value="DNA/RNA_pol_sf"/>
</dbReference>
<accession>A0ABQ4Z2H0</accession>
<dbReference type="Proteomes" id="UP001151760">
    <property type="component" value="Unassembled WGS sequence"/>
</dbReference>
<feature type="compositionally biased region" description="Polar residues" evidence="1">
    <location>
        <begin position="1084"/>
        <end position="1094"/>
    </location>
</feature>
<evidence type="ECO:0000256" key="1">
    <source>
        <dbReference type="SAM" id="MobiDB-lite"/>
    </source>
</evidence>
<feature type="region of interest" description="Disordered" evidence="1">
    <location>
        <begin position="1036"/>
        <end position="1097"/>
    </location>
</feature>
<keyword evidence="4" id="KW-1185">Reference proteome</keyword>
<feature type="compositionally biased region" description="Basic and acidic residues" evidence="1">
    <location>
        <begin position="690"/>
        <end position="701"/>
    </location>
</feature>
<proteinExistence type="predicted"/>
<dbReference type="SUPFAM" id="SSF56672">
    <property type="entry name" value="DNA/RNA polymerases"/>
    <property type="match status" value="1"/>
</dbReference>
<sequence length="1482" mass="167932">MFNEYFNPPPIVVSPIQKFCYSKTEVISLILPGQPSIDQDAQSTSILHQKTEQSPIISKVKTDESGGVLKNKARLVAQGFRQEEGIDFEESFAPVARIEAIRIFVAYAAHKNMIIYQMDVKTAFLNGELKKEVYFLKTRRIVESRQPIACAVDPTLFTRHAGNDILLVQIYVDDIIFASTNTAMCDEFANQMTNKFKMSMMGQMSFFLGLQISQSPRGIFINQSKYASEIAKPTKKHLQAVKRIFRYLNGTINMGLWYSKDTDMSLTAYADADHAGCQDTRRSTSGSAQFLENILPYGFQFNKIPLYCDNKSAIALCCNNVQHSRTKHIDIRYHFIKEQVENGIVELYFVRTEYQLADIFTKPLPQERFNFLIDELGIRSMSPKTLKRLIVYLDIYLLAYELYVTTLSRIMSSITAQQTKFDLELVPKENRLDIEKCNGRIPHGFSPREPTFQVVLDALALTSCYLAFLITADVPEVYIDILQICPRVQGIDFDPLPSEEDTVSFLRDIEAYQERRLVLTSFVSSEHKSFGVAVPPKAARKFKKASPSKKDNVPILEDEEPVKKGKRLKTAAKKSAYKPTTSIVIREPAVEIKSKGKEKEKVDVAHGKGIELLSDVALTKEAQIKEVRKKSLRDFHMTHPSGSGMVAEDPPSVAKITPPITSERTSDIPGVPDVTKDDSSESESESWGNNKDDSNEEHISSDEGSEEENESDKQASDSDNDETEGDEEIDDTTDQFDDDADARLEEPTETATGIVQGEGTDAEMTESQQGNENLETTQEQVVEDAHVTISTVTKKTKVPVTSSSRSSDLASKFLNFSDIPHTDAEIVSPLDVPVHHEVPRTQAPTLLLIPVSVIPESSSVFINFPQSSHTFTPTPILATPTPSPKIETLNPLANLLDFSSVFRFNDRISTLEKEVAKLKKDLLHTQVTSLVDEHLDTRLGETREEFMNLLSESFMARIKEQVKDQLPQILPQEVSNFVPPVIEKLFHETRDEVTLAKASSQPQSTYEAASTLTEFELKKILLDKMKISESYLTAPEHHKVKDEDPSVGSDRGLKKRKTSKDAYLTTEPKKKDSTSDTSKGTKSQPRSSGKSVQSEEPVFEVADSDMPHDQYGNLGPSFRLLKGTRKNYAELEYDFEECYKALSEKLDWENPKGGDYPFDLSKPLPLIIRGKRQRVPFEFFINNDLKYLQGGILTMMYTTSTNKTKAAQYDLPDIEDMVPNIWSPVKSRGDVYSTKRILAVTHVSVMRKYGYGYLEEIVVRRAENILYRFKEGDDVADFAIALRMYTRSLVIQKQVEDLQLGVESYQKKINFSDGTLTRLLSSLEDITENIDMTYLPKRRWSTLEKKRAHFMIKDINKLLKERRMMRSLEKFVGERFDTSAGNPVKEILLKLSLPDHRIFKDGGEERYEHVGPDVTSARDGKVYKMAIRDYAWLMISRSSKITSMSRQKNLLKSKVYNHYNKSQVNDRSSRLRAQDRSESIVC</sequence>
<dbReference type="PANTHER" id="PTHR11439:SF517">
    <property type="entry name" value="CYSTEINE-RICH RLK (RECEPTOR-LIKE PROTEIN KINASE) 8"/>
    <property type="match status" value="1"/>
</dbReference>
<reference evidence="3" key="2">
    <citation type="submission" date="2022-01" db="EMBL/GenBank/DDBJ databases">
        <authorList>
            <person name="Yamashiro T."/>
            <person name="Shiraishi A."/>
            <person name="Satake H."/>
            <person name="Nakayama K."/>
        </authorList>
    </citation>
    <scope>NUCLEOTIDE SEQUENCE</scope>
</reference>